<dbReference type="CDD" id="cd07067">
    <property type="entry name" value="HP_PGM_like"/>
    <property type="match status" value="1"/>
</dbReference>
<sequence length="203" mass="23420">MKLYLVRHGQTDMNKNNMFYGWTDADINETGLRQAEELKEFFRDVPLDAIYSSDLRRAAHTAEIIASGKGMQVHYEKAFRELYYGDWENRPAAEIKEKYGQELRGWIKDWKTRTMPNGEAFPAFYQRIADGVEKLIAVNKGKNILLVSHNGALSALLCHLTEAGMDGFWRFDSKQGHYSAVLATEKWRTIDCLNHPLCKEEPK</sequence>
<evidence type="ECO:0000256" key="1">
    <source>
        <dbReference type="ARBA" id="ARBA00022801"/>
    </source>
</evidence>
<dbReference type="Gene3D" id="3.40.50.1240">
    <property type="entry name" value="Phosphoglycerate mutase-like"/>
    <property type="match status" value="1"/>
</dbReference>
<dbReference type="NCBIfam" id="TIGR03162">
    <property type="entry name" value="ribazole_cobC"/>
    <property type="match status" value="1"/>
</dbReference>
<reference evidence="3 4" key="1">
    <citation type="journal article" date="2021" name="Sci. Rep.">
        <title>The distribution of antibiotic resistance genes in chicken gut microbiota commensals.</title>
        <authorList>
            <person name="Juricova H."/>
            <person name="Matiasovicova J."/>
            <person name="Kubasova T."/>
            <person name="Cejkova D."/>
            <person name="Rychlik I."/>
        </authorList>
    </citation>
    <scope>NUCLEOTIDE SEQUENCE [LARGE SCALE GENOMIC DNA]</scope>
    <source>
        <strain evidence="3 4">An431b</strain>
    </source>
</reference>
<dbReference type="InterPro" id="IPR051695">
    <property type="entry name" value="Phosphoglycerate_Mutase"/>
</dbReference>
<accession>A0ABS2G6I0</accession>
<keyword evidence="4" id="KW-1185">Reference proteome</keyword>
<evidence type="ECO:0000313" key="3">
    <source>
        <dbReference type="EMBL" id="MBM6876727.1"/>
    </source>
</evidence>
<dbReference type="Pfam" id="PF00300">
    <property type="entry name" value="His_Phos_1"/>
    <property type="match status" value="1"/>
</dbReference>
<gene>
    <name evidence="3" type="primary">cobC</name>
    <name evidence="3" type="ORF">H9X83_00940</name>
</gene>
<evidence type="ECO:0000313" key="4">
    <source>
        <dbReference type="Proteomes" id="UP000729290"/>
    </source>
</evidence>
<comment type="caution">
    <text evidence="3">The sequence shown here is derived from an EMBL/GenBank/DDBJ whole genome shotgun (WGS) entry which is preliminary data.</text>
</comment>
<evidence type="ECO:0000256" key="2">
    <source>
        <dbReference type="NCBIfam" id="TIGR03162"/>
    </source>
</evidence>
<dbReference type="InterPro" id="IPR017578">
    <property type="entry name" value="Ribazole_CobC"/>
</dbReference>
<dbReference type="PROSITE" id="PS00175">
    <property type="entry name" value="PG_MUTASE"/>
    <property type="match status" value="1"/>
</dbReference>
<dbReference type="InterPro" id="IPR029033">
    <property type="entry name" value="His_PPase_superfam"/>
</dbReference>
<protein>
    <recommendedName>
        <fullName evidence="2">Alpha-ribazole phosphatase</fullName>
        <ecNumber evidence="2">3.1.3.73</ecNumber>
    </recommendedName>
</protein>
<dbReference type="RefSeq" id="WP_205132363.1">
    <property type="nucleotide sequence ID" value="NZ_JACSNT010000001.1"/>
</dbReference>
<proteinExistence type="predicted"/>
<dbReference type="InterPro" id="IPR001345">
    <property type="entry name" value="PG/BPGM_mutase_AS"/>
</dbReference>
<dbReference type="PANTHER" id="PTHR46517:SF1">
    <property type="entry name" value="FRUCTOSE-2,6-BISPHOSPHATASE TIGAR"/>
    <property type="match status" value="1"/>
</dbReference>
<dbReference type="SMART" id="SM00855">
    <property type="entry name" value="PGAM"/>
    <property type="match status" value="1"/>
</dbReference>
<dbReference type="SUPFAM" id="SSF53254">
    <property type="entry name" value="Phosphoglycerate mutase-like"/>
    <property type="match status" value="1"/>
</dbReference>
<dbReference type="PANTHER" id="PTHR46517">
    <property type="entry name" value="FRUCTOSE-2,6-BISPHOSPHATASE TIGAR"/>
    <property type="match status" value="1"/>
</dbReference>
<name>A0ABS2G6I0_9FIRM</name>
<dbReference type="Proteomes" id="UP000729290">
    <property type="component" value="Unassembled WGS sequence"/>
</dbReference>
<dbReference type="InterPro" id="IPR013078">
    <property type="entry name" value="His_Pase_superF_clade-1"/>
</dbReference>
<dbReference type="EMBL" id="JACSNV010000001">
    <property type="protein sequence ID" value="MBM6876727.1"/>
    <property type="molecule type" value="Genomic_DNA"/>
</dbReference>
<organism evidence="3 4">
    <name type="scientific">Anaerotignum lactatifermentans</name>
    <dbReference type="NCBI Taxonomy" id="160404"/>
    <lineage>
        <taxon>Bacteria</taxon>
        <taxon>Bacillati</taxon>
        <taxon>Bacillota</taxon>
        <taxon>Clostridia</taxon>
        <taxon>Lachnospirales</taxon>
        <taxon>Anaerotignaceae</taxon>
        <taxon>Anaerotignum</taxon>
    </lineage>
</organism>
<dbReference type="EC" id="3.1.3.73" evidence="2"/>
<keyword evidence="1" id="KW-0378">Hydrolase</keyword>